<dbReference type="InterPro" id="IPR036890">
    <property type="entry name" value="HATPase_C_sf"/>
</dbReference>
<keyword evidence="6" id="KW-0805">Transcription regulation</keyword>
<dbReference type="GO" id="GO:0003700">
    <property type="term" value="F:DNA-binding transcription factor activity"/>
    <property type="evidence" value="ECO:0007669"/>
    <property type="project" value="InterPro"/>
</dbReference>
<keyword evidence="7" id="KW-0238">DNA-binding</keyword>
<dbReference type="OrthoDB" id="717811at2"/>
<feature type="domain" description="Histidine kinase" evidence="13">
    <location>
        <begin position="792"/>
        <end position="1009"/>
    </location>
</feature>
<dbReference type="SUPFAM" id="SSF50969">
    <property type="entry name" value="YVTN repeat-like/Quinoprotein amine dehydrogenase"/>
    <property type="match status" value="1"/>
</dbReference>
<evidence type="ECO:0000256" key="11">
    <source>
        <dbReference type="SAM" id="SignalP"/>
    </source>
</evidence>
<dbReference type="Proteomes" id="UP000267268">
    <property type="component" value="Chromosome 2"/>
</dbReference>
<dbReference type="SUPFAM" id="SSF55874">
    <property type="entry name" value="ATPase domain of HSP90 chaperone/DNA topoisomerase II/histidine kinase"/>
    <property type="match status" value="1"/>
</dbReference>
<dbReference type="InterPro" id="IPR011110">
    <property type="entry name" value="Reg_prop"/>
</dbReference>
<evidence type="ECO:0000256" key="10">
    <source>
        <dbReference type="SAM" id="Phobius"/>
    </source>
</evidence>
<evidence type="ECO:0000256" key="2">
    <source>
        <dbReference type="ARBA" id="ARBA00012438"/>
    </source>
</evidence>
<name>A0A3Q9FS78_9BACT</name>
<dbReference type="PANTHER" id="PTHR43547">
    <property type="entry name" value="TWO-COMPONENT HISTIDINE KINASE"/>
    <property type="match status" value="1"/>
</dbReference>
<dbReference type="GO" id="GO:0043565">
    <property type="term" value="F:sequence-specific DNA binding"/>
    <property type="evidence" value="ECO:0007669"/>
    <property type="project" value="InterPro"/>
</dbReference>
<comment type="catalytic activity">
    <reaction evidence="1">
        <text>ATP + protein L-histidine = ADP + protein N-phospho-L-histidine.</text>
        <dbReference type="EC" id="2.7.13.3"/>
    </reaction>
</comment>
<dbReference type="SUPFAM" id="SSF52172">
    <property type="entry name" value="CheY-like"/>
    <property type="match status" value="1"/>
</dbReference>
<dbReference type="Gene3D" id="2.60.40.10">
    <property type="entry name" value="Immunoglobulins"/>
    <property type="match status" value="1"/>
</dbReference>
<dbReference type="InterPro" id="IPR001789">
    <property type="entry name" value="Sig_transdc_resp-reg_receiver"/>
</dbReference>
<keyword evidence="11" id="KW-0732">Signal</keyword>
<dbReference type="PROSITE" id="PS00041">
    <property type="entry name" value="HTH_ARAC_FAMILY_1"/>
    <property type="match status" value="1"/>
</dbReference>
<evidence type="ECO:0000259" key="12">
    <source>
        <dbReference type="PROSITE" id="PS01124"/>
    </source>
</evidence>
<evidence type="ECO:0000256" key="8">
    <source>
        <dbReference type="ARBA" id="ARBA00023163"/>
    </source>
</evidence>
<accession>A0A3Q9FS78</accession>
<dbReference type="CDD" id="cd00075">
    <property type="entry name" value="HATPase"/>
    <property type="match status" value="1"/>
</dbReference>
<organism evidence="15 16">
    <name type="scientific">Flammeovirga pectinis</name>
    <dbReference type="NCBI Taxonomy" id="2494373"/>
    <lineage>
        <taxon>Bacteria</taxon>
        <taxon>Pseudomonadati</taxon>
        <taxon>Bacteroidota</taxon>
        <taxon>Cytophagia</taxon>
        <taxon>Cytophagales</taxon>
        <taxon>Flammeovirgaceae</taxon>
        <taxon>Flammeovirga</taxon>
    </lineage>
</organism>
<dbReference type="SUPFAM" id="SSF46689">
    <property type="entry name" value="Homeodomain-like"/>
    <property type="match status" value="1"/>
</dbReference>
<protein>
    <recommendedName>
        <fullName evidence="2">histidine kinase</fullName>
        <ecNumber evidence="2">2.7.13.3</ecNumber>
    </recommendedName>
</protein>
<dbReference type="Pfam" id="PF02518">
    <property type="entry name" value="HATPase_c"/>
    <property type="match status" value="1"/>
</dbReference>
<dbReference type="KEGG" id="fll:EI427_21730"/>
<keyword evidence="16" id="KW-1185">Reference proteome</keyword>
<dbReference type="InterPro" id="IPR013783">
    <property type="entry name" value="Ig-like_fold"/>
</dbReference>
<dbReference type="InterPro" id="IPR015943">
    <property type="entry name" value="WD40/YVTN_repeat-like_dom_sf"/>
</dbReference>
<keyword evidence="10" id="KW-1133">Transmembrane helix</keyword>
<dbReference type="FunFam" id="3.30.565.10:FF:000006">
    <property type="entry name" value="Sensor histidine kinase WalK"/>
    <property type="match status" value="1"/>
</dbReference>
<dbReference type="Gene3D" id="3.30.565.10">
    <property type="entry name" value="Histidine kinase-like ATPase, C-terminal domain"/>
    <property type="match status" value="1"/>
</dbReference>
<dbReference type="InterPro" id="IPR003594">
    <property type="entry name" value="HATPase_dom"/>
</dbReference>
<dbReference type="EC" id="2.7.13.3" evidence="2"/>
<dbReference type="SMART" id="SM00388">
    <property type="entry name" value="HisKA"/>
    <property type="match status" value="1"/>
</dbReference>
<dbReference type="Pfam" id="PF00512">
    <property type="entry name" value="HisKA"/>
    <property type="match status" value="1"/>
</dbReference>
<feature type="domain" description="HTH araC/xylS-type" evidence="12">
    <location>
        <begin position="1190"/>
        <end position="1289"/>
    </location>
</feature>
<dbReference type="Pfam" id="PF12833">
    <property type="entry name" value="HTH_18"/>
    <property type="match status" value="1"/>
</dbReference>
<evidence type="ECO:0000256" key="3">
    <source>
        <dbReference type="ARBA" id="ARBA00022553"/>
    </source>
</evidence>
<dbReference type="GO" id="GO:0000155">
    <property type="term" value="F:phosphorelay sensor kinase activity"/>
    <property type="evidence" value="ECO:0007669"/>
    <property type="project" value="InterPro"/>
</dbReference>
<keyword evidence="5 15" id="KW-0418">Kinase</keyword>
<evidence type="ECO:0000256" key="1">
    <source>
        <dbReference type="ARBA" id="ARBA00000085"/>
    </source>
</evidence>
<dbReference type="SUPFAM" id="SSF47384">
    <property type="entry name" value="Homodimeric domain of signal transducing histidine kinase"/>
    <property type="match status" value="1"/>
</dbReference>
<dbReference type="PROSITE" id="PS01124">
    <property type="entry name" value="HTH_ARAC_FAMILY_2"/>
    <property type="match status" value="1"/>
</dbReference>
<evidence type="ECO:0000256" key="7">
    <source>
        <dbReference type="ARBA" id="ARBA00023125"/>
    </source>
</evidence>
<sequence>MKLKALYFIFLVQLFSVSAFAQWNETFQFDNFNVQNGLLSHIVHDIENDHRDFTWVLTPNGIQRFDGTSFKTYNVITKDKEEIHYYKNNSGIFIDSKKDIWLHNQYGVFKYDSLLDEFKQFKIKNFANKKAVTSILEKEGKYYFFSWQMLVIWNPETDTSKKIFIKKRITSTCDYGSQGILIGSPNGLQLIKNDELVDFQLYGNNLRGAGITCLFKSSDNTIWIGTYNKGIYQIKNNTIQHIKNNIDYKISELKIFNNKVVAGTDGYGMLVFDLDGHEVDNSSLKLLHGLPINKIDIDQYQRLWISSFGRGLFLHNPYKPYLRKINIDPEPNVHAQSGFTSFMDSKKRLWLGTDKGIVIRDKNGKKKFLKPNHFIKKFKRNESFVINNIQEDRQGNFWVSSYGFGLFYINGDSYEIEKTIKTFTADGKKYSSKFIIQIQLYGNKMWFKLVKGLAFEMDLSNNSYTMLPISSVSNILYSSKSATLYVTNHDGVFAINGKDKKLIIPLKNRSVSSIVPIDERYYLIGTESNGLFRMDTETKTLDKLVIKEGKRLPNHVTQILNTGFKEFIVMGDNSIISFTYDHKSNTPSETQEIVNQIEAHQGASSRYNYSLIIGSYDGFYQFPLNFKEDLKKKHHIFFNELEIDGKKVSPINSETLTNTIEHAKEITLNHPDKSFNLEITSTEYDDDNLLYSWKLDGFEDNFNRRSNTKEISYQNLPYGTYELKIKLYSGRKIKELSSRSLIISVKPPFWKTTWAYLFYLVGAIILLYLVYQWYHDNVQQKHLKARNAMFAEIAHELRTPLTLMQGPLQKLEEDTDLDASATRLMSMVRSNLTRLNKRITQLLDYERVNEINEQLQVKTFDILDLTKVLIRDFDPLIQKKGVTIAISTKEEKLIVTLDFDKVEKIIYNLISNAIKYSKEKDTITIVLEKEANSFKFNIQDHGIGIPKGNQKHIFKRFYRAENVMKNHKVGSGIGLVLSYKYTAMMSGKLHFESEENQQTTFFLELPLKVNGILSDTVPSEISHYGEEFSEKDKEKYDYRIAVAEDNAELRAFIKTSLSDSFTIEVYENGKECYDALLEEDFDLVLSDVMMPIMNGYELCDKIKGNIETSHLPIILLTALNASMYKAEGYMHGADHYVIKPFDIRMLKYRIISLIENRKSLSSFYQNKIQKGIVIEKIHAKTDSIDNKFLQDIDELIDTNLMNPNYNVMEICKDIGMSRPVLYRKLKALTKLSPKEYIQHKRLNHAKKLLIESTESISTIAYESGYSDPKYFSTVFKKQFGMSPSEFLKQGEKQST</sequence>
<dbReference type="InterPro" id="IPR011044">
    <property type="entry name" value="Quino_amine_DH_bsu"/>
</dbReference>
<dbReference type="PANTHER" id="PTHR43547:SF2">
    <property type="entry name" value="HYBRID SIGNAL TRANSDUCTION HISTIDINE KINASE C"/>
    <property type="match status" value="1"/>
</dbReference>
<keyword evidence="10" id="KW-0472">Membrane</keyword>
<dbReference type="InterPro" id="IPR036097">
    <property type="entry name" value="HisK_dim/P_sf"/>
</dbReference>
<dbReference type="Gene3D" id="3.40.50.2300">
    <property type="match status" value="1"/>
</dbReference>
<dbReference type="RefSeq" id="WP_126618975.1">
    <property type="nucleotide sequence ID" value="NZ_CP034563.1"/>
</dbReference>
<keyword evidence="10" id="KW-0812">Transmembrane</keyword>
<dbReference type="InterPro" id="IPR009057">
    <property type="entry name" value="Homeodomain-like_sf"/>
</dbReference>
<feature type="signal peptide" evidence="11">
    <location>
        <begin position="1"/>
        <end position="21"/>
    </location>
</feature>
<dbReference type="SMART" id="SM00448">
    <property type="entry name" value="REC"/>
    <property type="match status" value="1"/>
</dbReference>
<dbReference type="InterPro" id="IPR005467">
    <property type="entry name" value="His_kinase_dom"/>
</dbReference>
<dbReference type="PROSITE" id="PS50110">
    <property type="entry name" value="RESPONSE_REGULATORY"/>
    <property type="match status" value="1"/>
</dbReference>
<feature type="chain" id="PRO_5018606576" description="histidine kinase" evidence="11">
    <location>
        <begin position="22"/>
        <end position="1295"/>
    </location>
</feature>
<dbReference type="Pfam" id="PF00072">
    <property type="entry name" value="Response_reg"/>
    <property type="match status" value="1"/>
</dbReference>
<proteinExistence type="predicted"/>
<dbReference type="Gene3D" id="2.130.10.10">
    <property type="entry name" value="YVTN repeat-like/Quinoprotein amine dehydrogenase"/>
    <property type="match status" value="2"/>
</dbReference>
<dbReference type="SMART" id="SM00342">
    <property type="entry name" value="HTH_ARAC"/>
    <property type="match status" value="1"/>
</dbReference>
<evidence type="ECO:0000256" key="4">
    <source>
        <dbReference type="ARBA" id="ARBA00022679"/>
    </source>
</evidence>
<feature type="transmembrane region" description="Helical" evidence="10">
    <location>
        <begin position="754"/>
        <end position="774"/>
    </location>
</feature>
<keyword evidence="8" id="KW-0804">Transcription</keyword>
<evidence type="ECO:0000313" key="15">
    <source>
        <dbReference type="EMBL" id="AZQ64849.1"/>
    </source>
</evidence>
<dbReference type="InterPro" id="IPR011123">
    <property type="entry name" value="Y_Y_Y"/>
</dbReference>
<evidence type="ECO:0000256" key="5">
    <source>
        <dbReference type="ARBA" id="ARBA00022777"/>
    </source>
</evidence>
<gene>
    <name evidence="15" type="ORF">EI427_21730</name>
</gene>
<dbReference type="SMART" id="SM00387">
    <property type="entry name" value="HATPase_c"/>
    <property type="match status" value="1"/>
</dbReference>
<feature type="modified residue" description="4-aspartylphosphate" evidence="9">
    <location>
        <position position="1087"/>
    </location>
</feature>
<dbReference type="EMBL" id="CP034563">
    <property type="protein sequence ID" value="AZQ64849.1"/>
    <property type="molecule type" value="Genomic_DNA"/>
</dbReference>
<dbReference type="InterPro" id="IPR004358">
    <property type="entry name" value="Sig_transdc_His_kin-like_C"/>
</dbReference>
<feature type="domain" description="Response regulatory" evidence="14">
    <location>
        <begin position="1039"/>
        <end position="1154"/>
    </location>
</feature>
<dbReference type="Gene3D" id="1.10.10.60">
    <property type="entry name" value="Homeodomain-like"/>
    <property type="match status" value="1"/>
</dbReference>
<dbReference type="Pfam" id="PF07494">
    <property type="entry name" value="Reg_prop"/>
    <property type="match status" value="1"/>
</dbReference>
<dbReference type="InterPro" id="IPR003661">
    <property type="entry name" value="HisK_dim/P_dom"/>
</dbReference>
<dbReference type="InterPro" id="IPR018060">
    <property type="entry name" value="HTH_AraC"/>
</dbReference>
<dbReference type="PROSITE" id="PS50109">
    <property type="entry name" value="HIS_KIN"/>
    <property type="match status" value="1"/>
</dbReference>
<evidence type="ECO:0000256" key="6">
    <source>
        <dbReference type="ARBA" id="ARBA00023015"/>
    </source>
</evidence>
<dbReference type="CDD" id="cd00082">
    <property type="entry name" value="HisKA"/>
    <property type="match status" value="1"/>
</dbReference>
<dbReference type="Gene3D" id="1.10.287.130">
    <property type="match status" value="1"/>
</dbReference>
<evidence type="ECO:0000313" key="16">
    <source>
        <dbReference type="Proteomes" id="UP000267268"/>
    </source>
</evidence>
<dbReference type="Pfam" id="PF07495">
    <property type="entry name" value="Y_Y_Y"/>
    <property type="match status" value="1"/>
</dbReference>
<evidence type="ECO:0000256" key="9">
    <source>
        <dbReference type="PROSITE-ProRule" id="PRU00169"/>
    </source>
</evidence>
<keyword evidence="3 9" id="KW-0597">Phosphoprotein</keyword>
<evidence type="ECO:0000259" key="14">
    <source>
        <dbReference type="PROSITE" id="PS50110"/>
    </source>
</evidence>
<keyword evidence="4" id="KW-0808">Transferase</keyword>
<evidence type="ECO:0000259" key="13">
    <source>
        <dbReference type="PROSITE" id="PS50109"/>
    </source>
</evidence>
<dbReference type="PRINTS" id="PR00344">
    <property type="entry name" value="BCTRLSENSOR"/>
</dbReference>
<dbReference type="InterPro" id="IPR011006">
    <property type="entry name" value="CheY-like_superfamily"/>
</dbReference>
<reference evidence="15 16" key="1">
    <citation type="submission" date="2018-12" db="EMBL/GenBank/DDBJ databases">
        <title>Flammeovirga pectinis sp. nov., isolated from the gut of the Korean scallop, Patinopecten yessoensis.</title>
        <authorList>
            <person name="Bae J.-W."/>
            <person name="Jeong Y.-S."/>
            <person name="Kang W."/>
        </authorList>
    </citation>
    <scope>NUCLEOTIDE SEQUENCE [LARGE SCALE GENOMIC DNA]</scope>
    <source>
        <strain evidence="15 16">L12M1</strain>
    </source>
</reference>
<dbReference type="CDD" id="cd17574">
    <property type="entry name" value="REC_OmpR"/>
    <property type="match status" value="1"/>
</dbReference>
<dbReference type="InterPro" id="IPR018062">
    <property type="entry name" value="HTH_AraC-typ_CS"/>
</dbReference>